<dbReference type="STRING" id="401053.AciPR4_0642"/>
<keyword evidence="3 5" id="KW-0732">Signal</keyword>
<dbReference type="KEGG" id="tsa:AciPR4_0642"/>
<feature type="domain" description="Carbohydrate-binding module family 96" evidence="6">
    <location>
        <begin position="25"/>
        <end position="172"/>
    </location>
</feature>
<dbReference type="PANTHER" id="PTHR24023:SF1095">
    <property type="entry name" value="EGF-LIKE DOMAIN-CONTAINING PROTEIN"/>
    <property type="match status" value="1"/>
</dbReference>
<feature type="region of interest" description="Disordered" evidence="4">
    <location>
        <begin position="309"/>
        <end position="343"/>
    </location>
</feature>
<organism evidence="7 8">
    <name type="scientific">Terriglobus saanensis (strain ATCC BAA-1853 / DSM 23119 / SP1PR4)</name>
    <dbReference type="NCBI Taxonomy" id="401053"/>
    <lineage>
        <taxon>Bacteria</taxon>
        <taxon>Pseudomonadati</taxon>
        <taxon>Acidobacteriota</taxon>
        <taxon>Terriglobia</taxon>
        <taxon>Terriglobales</taxon>
        <taxon>Acidobacteriaceae</taxon>
        <taxon>Terriglobus</taxon>
    </lineage>
</organism>
<dbReference type="Proteomes" id="UP000006844">
    <property type="component" value="Chromosome"/>
</dbReference>
<dbReference type="GO" id="GO:0031012">
    <property type="term" value="C:extracellular matrix"/>
    <property type="evidence" value="ECO:0007669"/>
    <property type="project" value="TreeGrafter"/>
</dbReference>
<feature type="region of interest" description="Disordered" evidence="4">
    <location>
        <begin position="410"/>
        <end position="465"/>
    </location>
</feature>
<dbReference type="NCBIfam" id="NF033679">
    <property type="entry name" value="DNRLRE_dom"/>
    <property type="match status" value="1"/>
</dbReference>
<dbReference type="EMBL" id="CP002467">
    <property type="protein sequence ID" value="ADV81476.1"/>
    <property type="molecule type" value="Genomic_DNA"/>
</dbReference>
<sequence>MKVAVSRCLILVSLIGCALRGVAQQATLIADAEVTSVHSTTNYGALSNLYVGGGATSLLQFDLGALPSGTGAAQIARATLRLYANRVDVAGTITVQAVSGMWTESDVTFASIPSLNSVVESFPVAQPEQFVTADVTALVQQWVAAPAKNFGLALSAGSASAVFDSKENDDTAHPAVLEIALVNSGATGPKGDQGATGAQGPQGIQGPRGLDGQQGLMGPQGLTGAPGASGPVGVQGPAGPMGLQGGKGDAGAKFRGAYDSAQNYAVNDVVTWLNSAWISTVDSNHGNTPSFSPSQWAVLVPAAVGEQGVPGATGPQGLQGPQGFRGETGATGLQGPQGLTGATGRPGFVYQGTYQSTTNYTAGDVVLWEGESWASLTEANHGNTPNLSPEFWGMLTSTGPQGVPGVAGATGPQGPQGIQGQFGAQGERGLPGQTGPPGAQGPQGIPGAEGALGATGAKGDRGEPGPVGLTWRGAYVSGTNYALNDAVAWQGQSWLSIAASNAGNPPDASPLWWTLLAAQGAQGQVGEIGAVGPQGPRGLQGEAGLTGLTGPQGLTGSQGEAGARFIGTYDATVNYALHDVVTFGGSSWISLFASNQGNTPGASGATQWSLMAAKGDAGVAGPQGLQGVAGAIGAVGATGPQGVRGDPGPQGIAGPTGATGATGQQGPQGAKGDAGATGAVGARGLQWMGTYVSGTNYALGDAVALDGSSYVSLVDGNVGNTPGFSGVTQWALLSAKGDVGAAGTAGVNGLNGSNGTAATVQVGSVNTGAAGTPVSVQNMGTASAAVLNFAIPQGARGATGDAGLNYKGAWNAATGYALHDAVSFGGSSYLAVAANSETNPADDVAAGGSNWAVLAQQGTPGEAGAATVQIGSVTSGAAASVTNSGTQNAAVLNFTLPAGPAGSAGATGAVGMTYRGAWSGANQYSASDAVTLNGTSYLALTSNTNVNPASDVSASAGHWAVLAAEGTSGATGDVGPAGPSGSAATVSIGSVTTGTAAVTNSGTSSAAVLNFVLPAGGGASAGGAAYSSIHTVTGGVGANVFYSPMADLKASTETSTVLGYLGQACTVNAVDIYNSATTSASVDIRTGTAPGAMALASGVTTCTALAGKTTACPGPGALPAGSFIDLKIVPGTSTSTFVWSSFVCQ</sequence>
<name>E8V4S2_TERSS</name>
<feature type="chain" id="PRO_5003233069" evidence="5">
    <location>
        <begin position="19"/>
        <end position="1145"/>
    </location>
</feature>
<dbReference type="InterPro" id="IPR050149">
    <property type="entry name" value="Collagen_superfamily"/>
</dbReference>
<evidence type="ECO:0000256" key="3">
    <source>
        <dbReference type="ARBA" id="ARBA00022729"/>
    </source>
</evidence>
<dbReference type="PANTHER" id="PTHR24023">
    <property type="entry name" value="COLLAGEN ALPHA"/>
    <property type="match status" value="1"/>
</dbReference>
<reference evidence="7 8" key="1">
    <citation type="journal article" date="2012" name="Stand. Genomic Sci.">
        <title>Complete genome sequence of Terriglobus saanensis type strain SP1PR4(T), an Acidobacteria from tundra soil.</title>
        <authorList>
            <person name="Rawat S.R."/>
            <person name="Mannisto M.K."/>
            <person name="Starovoytov V."/>
            <person name="Goodwin L."/>
            <person name="Nolan M."/>
            <person name="Hauser L."/>
            <person name="Land M."/>
            <person name="Davenport K.W."/>
            <person name="Woyke T."/>
            <person name="Haggblom M.M."/>
        </authorList>
    </citation>
    <scope>NUCLEOTIDE SEQUENCE</scope>
    <source>
        <strain evidence="8">ATCC BAA-1853 / DSM 23119 / SP1PR4</strain>
    </source>
</reference>
<evidence type="ECO:0000313" key="8">
    <source>
        <dbReference type="Proteomes" id="UP000006844"/>
    </source>
</evidence>
<dbReference type="Pfam" id="PF01391">
    <property type="entry name" value="Collagen"/>
    <property type="match status" value="5"/>
</dbReference>
<dbReference type="Gene3D" id="2.60.120.970">
    <property type="match status" value="1"/>
</dbReference>
<evidence type="ECO:0000313" key="7">
    <source>
        <dbReference type="EMBL" id="ADV81476.1"/>
    </source>
</evidence>
<feature type="region of interest" description="Disordered" evidence="4">
    <location>
        <begin position="641"/>
        <end position="676"/>
    </location>
</feature>
<feature type="compositionally biased region" description="Low complexity" evidence="4">
    <location>
        <begin position="647"/>
        <end position="670"/>
    </location>
</feature>
<feature type="compositionally biased region" description="Low complexity" evidence="4">
    <location>
        <begin position="410"/>
        <end position="451"/>
    </location>
</feature>
<evidence type="ECO:0000256" key="4">
    <source>
        <dbReference type="SAM" id="MobiDB-lite"/>
    </source>
</evidence>
<comment type="subcellular location">
    <subcellularLocation>
        <location evidence="1">Secreted</location>
    </subcellularLocation>
</comment>
<dbReference type="InterPro" id="IPR055372">
    <property type="entry name" value="CBM96"/>
</dbReference>
<keyword evidence="8" id="KW-1185">Reference proteome</keyword>
<dbReference type="GO" id="GO:0030198">
    <property type="term" value="P:extracellular matrix organization"/>
    <property type="evidence" value="ECO:0007669"/>
    <property type="project" value="TreeGrafter"/>
</dbReference>
<evidence type="ECO:0000256" key="2">
    <source>
        <dbReference type="ARBA" id="ARBA00022525"/>
    </source>
</evidence>
<dbReference type="eggNOG" id="COG2931">
    <property type="taxonomic scope" value="Bacteria"/>
</dbReference>
<dbReference type="InterPro" id="IPR008160">
    <property type="entry name" value="Collagen"/>
</dbReference>
<evidence type="ECO:0000256" key="5">
    <source>
        <dbReference type="SAM" id="SignalP"/>
    </source>
</evidence>
<dbReference type="Gene3D" id="2.10.10.90">
    <property type="match status" value="2"/>
</dbReference>
<dbReference type="GO" id="GO:0030020">
    <property type="term" value="F:extracellular matrix structural constituent conferring tensile strength"/>
    <property type="evidence" value="ECO:0007669"/>
    <property type="project" value="TreeGrafter"/>
</dbReference>
<dbReference type="HOGENOM" id="CLU_277180_0_0_0"/>
<accession>E8V4S2</accession>
<dbReference type="Pfam" id="PF24517">
    <property type="entry name" value="CBM96"/>
    <property type="match status" value="1"/>
</dbReference>
<gene>
    <name evidence="7" type="ordered locus">AciPR4_0642</name>
</gene>
<dbReference type="GO" id="GO:0005615">
    <property type="term" value="C:extracellular space"/>
    <property type="evidence" value="ECO:0007669"/>
    <property type="project" value="TreeGrafter"/>
</dbReference>
<keyword evidence="7" id="KW-0176">Collagen</keyword>
<feature type="region of interest" description="Disordered" evidence="4">
    <location>
        <begin position="187"/>
        <end position="249"/>
    </location>
</feature>
<dbReference type="AlphaFoldDB" id="E8V4S2"/>
<proteinExistence type="predicted"/>
<feature type="signal peptide" evidence="5">
    <location>
        <begin position="1"/>
        <end position="18"/>
    </location>
</feature>
<evidence type="ECO:0000259" key="6">
    <source>
        <dbReference type="Pfam" id="PF24517"/>
    </source>
</evidence>
<keyword evidence="2" id="KW-0964">Secreted</keyword>
<evidence type="ECO:0000256" key="1">
    <source>
        <dbReference type="ARBA" id="ARBA00004613"/>
    </source>
</evidence>
<protein>
    <submittedName>
        <fullName evidence="7">Collagen triple helix repeat-containing protein</fullName>
    </submittedName>
</protein>